<reference evidence="3" key="1">
    <citation type="submission" date="2016-06" db="UniProtKB">
        <authorList>
            <consortium name="WormBaseParasite"/>
        </authorList>
    </citation>
    <scope>IDENTIFICATION</scope>
</reference>
<name>A0A183A8B0_9TREM</name>
<dbReference type="InterPro" id="IPR040632">
    <property type="entry name" value="Sulfotransfer_4"/>
</dbReference>
<evidence type="ECO:0000313" key="2">
    <source>
        <dbReference type="Proteomes" id="UP000272942"/>
    </source>
</evidence>
<dbReference type="PANTHER" id="PTHR36978">
    <property type="entry name" value="P-LOOP CONTAINING NUCLEOTIDE TRIPHOSPHATE HYDROLASE"/>
    <property type="match status" value="1"/>
</dbReference>
<protein>
    <submittedName>
        <fullName evidence="3">Sulfotransfer_1 domain-containing protein</fullName>
    </submittedName>
</protein>
<dbReference type="AlphaFoldDB" id="A0A183A8B0"/>
<dbReference type="OrthoDB" id="272681at2759"/>
<sequence>MSEVIATVTTLADGTMAPVIGYQVPSGTVAPNSNLVTPTEFDCHERAKRDPNQPEMCTTTTTSTTTTVVTIPRELTVGLHSSLSLDQISPIFVKPTTHTKPLAIVKSSSNLEVIGAGLMRTGTTSLKRALELLYHSPCYHMSEVAFKHKQSHIRMWIQALTRRPTSHSQLASGHAPGMPFEKMLQHLYQGYTTAVDYPTCAFYKELMAMFPNAKVILTVKDPYEWVQSCRVTTLSPILVGRLSWGDRLYYWLRGIKNLPELHKLMFSQTLGTTFNELTDFELMKAYQEWNDQVIATVPADRLLIYNVKDGWDPLCEFLDRPQPNGITKFPHLNKRADMSKVFSIWVLDNRKVNHVFRISG</sequence>
<dbReference type="Proteomes" id="UP000272942">
    <property type="component" value="Unassembled WGS sequence"/>
</dbReference>
<dbReference type="WBParaSite" id="ECPE_0000319801-mRNA-1">
    <property type="protein sequence ID" value="ECPE_0000319801-mRNA-1"/>
    <property type="gene ID" value="ECPE_0000319801"/>
</dbReference>
<keyword evidence="2" id="KW-1185">Reference proteome</keyword>
<dbReference type="Gene3D" id="3.40.50.300">
    <property type="entry name" value="P-loop containing nucleotide triphosphate hydrolases"/>
    <property type="match status" value="1"/>
</dbReference>
<dbReference type="InterPro" id="IPR027417">
    <property type="entry name" value="P-loop_NTPase"/>
</dbReference>
<reference evidence="1 2" key="2">
    <citation type="submission" date="2018-11" db="EMBL/GenBank/DDBJ databases">
        <authorList>
            <consortium name="Pathogen Informatics"/>
        </authorList>
    </citation>
    <scope>NUCLEOTIDE SEQUENCE [LARGE SCALE GENOMIC DNA]</scope>
    <source>
        <strain evidence="1 2">Egypt</strain>
    </source>
</reference>
<proteinExistence type="predicted"/>
<dbReference type="SUPFAM" id="SSF52540">
    <property type="entry name" value="P-loop containing nucleoside triphosphate hydrolases"/>
    <property type="match status" value="1"/>
</dbReference>
<organism evidence="3">
    <name type="scientific">Echinostoma caproni</name>
    <dbReference type="NCBI Taxonomy" id="27848"/>
    <lineage>
        <taxon>Eukaryota</taxon>
        <taxon>Metazoa</taxon>
        <taxon>Spiralia</taxon>
        <taxon>Lophotrochozoa</taxon>
        <taxon>Platyhelminthes</taxon>
        <taxon>Trematoda</taxon>
        <taxon>Digenea</taxon>
        <taxon>Plagiorchiida</taxon>
        <taxon>Echinostomata</taxon>
        <taxon>Echinostomatoidea</taxon>
        <taxon>Echinostomatidae</taxon>
        <taxon>Echinostoma</taxon>
    </lineage>
</organism>
<evidence type="ECO:0000313" key="3">
    <source>
        <dbReference type="WBParaSite" id="ECPE_0000319801-mRNA-1"/>
    </source>
</evidence>
<accession>A0A183A8B0</accession>
<dbReference type="EMBL" id="UZAN01040170">
    <property type="protein sequence ID" value="VDP68691.1"/>
    <property type="molecule type" value="Genomic_DNA"/>
</dbReference>
<dbReference type="Pfam" id="PF17784">
    <property type="entry name" value="Sulfotransfer_4"/>
    <property type="match status" value="1"/>
</dbReference>
<evidence type="ECO:0000313" key="1">
    <source>
        <dbReference type="EMBL" id="VDP68691.1"/>
    </source>
</evidence>
<dbReference type="PANTHER" id="PTHR36978:SF4">
    <property type="entry name" value="P-LOOP CONTAINING NUCLEOSIDE TRIPHOSPHATE HYDROLASE PROTEIN"/>
    <property type="match status" value="1"/>
</dbReference>
<gene>
    <name evidence="1" type="ORF">ECPE_LOCUS3195</name>
</gene>